<evidence type="ECO:0000259" key="1">
    <source>
        <dbReference type="SMART" id="SM00587"/>
    </source>
</evidence>
<protein>
    <recommendedName>
        <fullName evidence="1">CHK kinase-like domain-containing protein</fullName>
    </recommendedName>
</protein>
<dbReference type="PANTHER" id="PTHR11012:SF56">
    <property type="entry name" value="CHK KINASE-LIKE DOMAIN-CONTAINING PROTEIN-RELATED"/>
    <property type="match status" value="1"/>
</dbReference>
<comment type="caution">
    <text evidence="2">The sequence shown here is derived from an EMBL/GenBank/DDBJ whole genome shotgun (WGS) entry which is preliminary data.</text>
</comment>
<reference evidence="2" key="2">
    <citation type="submission" date="2023-05" db="EMBL/GenBank/DDBJ databases">
        <authorList>
            <person name="Fouks B."/>
        </authorList>
    </citation>
    <scope>NUCLEOTIDE SEQUENCE</scope>
    <source>
        <strain evidence="2">Stay&amp;Tobe</strain>
        <tissue evidence="2">Testes</tissue>
    </source>
</reference>
<dbReference type="Proteomes" id="UP001233999">
    <property type="component" value="Unassembled WGS sequence"/>
</dbReference>
<dbReference type="InterPro" id="IPR004119">
    <property type="entry name" value="EcKL"/>
</dbReference>
<dbReference type="PANTHER" id="PTHR11012">
    <property type="entry name" value="PROTEIN KINASE-LIKE DOMAIN-CONTAINING"/>
    <property type="match status" value="1"/>
</dbReference>
<dbReference type="SMART" id="SM00587">
    <property type="entry name" value="CHK"/>
    <property type="match status" value="1"/>
</dbReference>
<sequence length="280" mass="32193">MAESVPYWITSDFFEKALKYDGKHSDKKIISFDIKRTGAAGDHYSSEIYRATVTTTENGKTEEISIIVKCKRQQGQISKITEGNDIFKTEAKTLANIHIPINKLLEKAFRGSYQPIAAKCIYTQDVPTAIVLEDLKKQGFTLATVTHGLDLKHCLHVLRNIAQYHACSVVVRQQEPSSFKTFLDYYFENKEYSGMNAYFQNTVKSVKREAEKWSGYEKCVDSLTALESETFGRWINSVLRQEDGYNVLIHGDLWLNNIMFRYSDENDVQEVRYVTSNILY</sequence>
<gene>
    <name evidence="2" type="ORF">L9F63_004906</name>
</gene>
<keyword evidence="3" id="KW-1185">Reference proteome</keyword>
<dbReference type="EMBL" id="JASPKZ010008856">
    <property type="protein sequence ID" value="KAJ9578892.1"/>
    <property type="molecule type" value="Genomic_DNA"/>
</dbReference>
<evidence type="ECO:0000313" key="3">
    <source>
        <dbReference type="Proteomes" id="UP001233999"/>
    </source>
</evidence>
<dbReference type="AlphaFoldDB" id="A0AAD8E6Y6"/>
<accession>A0AAD8E6Y6</accession>
<dbReference type="Gene3D" id="3.90.1200.10">
    <property type="match status" value="1"/>
</dbReference>
<organism evidence="2 3">
    <name type="scientific">Diploptera punctata</name>
    <name type="common">Pacific beetle cockroach</name>
    <dbReference type="NCBI Taxonomy" id="6984"/>
    <lineage>
        <taxon>Eukaryota</taxon>
        <taxon>Metazoa</taxon>
        <taxon>Ecdysozoa</taxon>
        <taxon>Arthropoda</taxon>
        <taxon>Hexapoda</taxon>
        <taxon>Insecta</taxon>
        <taxon>Pterygota</taxon>
        <taxon>Neoptera</taxon>
        <taxon>Polyneoptera</taxon>
        <taxon>Dictyoptera</taxon>
        <taxon>Blattodea</taxon>
        <taxon>Blaberoidea</taxon>
        <taxon>Blaberidae</taxon>
        <taxon>Diplopterinae</taxon>
        <taxon>Diploptera</taxon>
    </lineage>
</organism>
<feature type="domain" description="CHK kinase-like" evidence="1">
    <location>
        <begin position="130"/>
        <end position="280"/>
    </location>
</feature>
<proteinExistence type="predicted"/>
<dbReference type="Pfam" id="PF02958">
    <property type="entry name" value="EcKL"/>
    <property type="match status" value="1"/>
</dbReference>
<dbReference type="InterPro" id="IPR011009">
    <property type="entry name" value="Kinase-like_dom_sf"/>
</dbReference>
<name>A0AAD8E6Y6_DIPPU</name>
<reference evidence="2" key="1">
    <citation type="journal article" date="2023" name="IScience">
        <title>Live-bearing cockroach genome reveals convergent evolutionary mechanisms linked to viviparity in insects and beyond.</title>
        <authorList>
            <person name="Fouks B."/>
            <person name="Harrison M.C."/>
            <person name="Mikhailova A.A."/>
            <person name="Marchal E."/>
            <person name="English S."/>
            <person name="Carruthers M."/>
            <person name="Jennings E.C."/>
            <person name="Chiamaka E.L."/>
            <person name="Frigard R.A."/>
            <person name="Pippel M."/>
            <person name="Attardo G.M."/>
            <person name="Benoit J.B."/>
            <person name="Bornberg-Bauer E."/>
            <person name="Tobe S.S."/>
        </authorList>
    </citation>
    <scope>NUCLEOTIDE SEQUENCE</scope>
    <source>
        <strain evidence="2">Stay&amp;Tobe</strain>
    </source>
</reference>
<dbReference type="InterPro" id="IPR015897">
    <property type="entry name" value="CHK_kinase-like"/>
</dbReference>
<evidence type="ECO:0000313" key="2">
    <source>
        <dbReference type="EMBL" id="KAJ9578892.1"/>
    </source>
</evidence>
<dbReference type="SUPFAM" id="SSF56112">
    <property type="entry name" value="Protein kinase-like (PK-like)"/>
    <property type="match status" value="1"/>
</dbReference>